<gene>
    <name evidence="1" type="ORF">Q7C36_013489</name>
</gene>
<evidence type="ECO:0000313" key="1">
    <source>
        <dbReference type="EMBL" id="KAK2838675.1"/>
    </source>
</evidence>
<organism evidence="1 2">
    <name type="scientific">Tachysurus vachellii</name>
    <name type="common">Darkbarbel catfish</name>
    <name type="synonym">Pelteobagrus vachellii</name>
    <dbReference type="NCBI Taxonomy" id="175792"/>
    <lineage>
        <taxon>Eukaryota</taxon>
        <taxon>Metazoa</taxon>
        <taxon>Chordata</taxon>
        <taxon>Craniata</taxon>
        <taxon>Vertebrata</taxon>
        <taxon>Euteleostomi</taxon>
        <taxon>Actinopterygii</taxon>
        <taxon>Neopterygii</taxon>
        <taxon>Teleostei</taxon>
        <taxon>Ostariophysi</taxon>
        <taxon>Siluriformes</taxon>
        <taxon>Bagridae</taxon>
        <taxon>Tachysurus</taxon>
    </lineage>
</organism>
<dbReference type="Proteomes" id="UP001187315">
    <property type="component" value="Unassembled WGS sequence"/>
</dbReference>
<evidence type="ECO:0000313" key="2">
    <source>
        <dbReference type="Proteomes" id="UP001187315"/>
    </source>
</evidence>
<sequence length="114" mass="11533">MRQPFILLPKQLTNYAAFRKAPRTLLISSAAQSTSSTTMGCDPDQFADYICSSALVSSYALVFGPTCGTTLAANSAMVSGSTCGTTLASSSALVSVSTCGTTLAANSALVSGFA</sequence>
<dbReference type="EMBL" id="JAVHJS010000013">
    <property type="protein sequence ID" value="KAK2838675.1"/>
    <property type="molecule type" value="Genomic_DNA"/>
</dbReference>
<comment type="caution">
    <text evidence="1">The sequence shown here is derived from an EMBL/GenBank/DDBJ whole genome shotgun (WGS) entry which is preliminary data.</text>
</comment>
<protein>
    <submittedName>
        <fullName evidence="1">Uncharacterized protein</fullName>
    </submittedName>
</protein>
<name>A0AA88MI38_TACVA</name>
<keyword evidence="2" id="KW-1185">Reference proteome</keyword>
<proteinExistence type="predicted"/>
<accession>A0AA88MI38</accession>
<reference evidence="1" key="1">
    <citation type="submission" date="2023-08" db="EMBL/GenBank/DDBJ databases">
        <title>Pelteobagrus vachellii genome.</title>
        <authorList>
            <person name="Liu H."/>
        </authorList>
    </citation>
    <scope>NUCLEOTIDE SEQUENCE</scope>
    <source>
        <strain evidence="1">PRFRI_2022a</strain>
        <tissue evidence="1">Muscle</tissue>
    </source>
</reference>
<dbReference type="AlphaFoldDB" id="A0AA88MI38"/>